<dbReference type="OrthoDB" id="308440at2759"/>
<evidence type="ECO:0000256" key="2">
    <source>
        <dbReference type="ARBA" id="ARBA00022792"/>
    </source>
</evidence>
<dbReference type="GO" id="GO:0006465">
    <property type="term" value="P:signal peptide processing"/>
    <property type="evidence" value="ECO:0007669"/>
    <property type="project" value="InterPro"/>
</dbReference>
<accession>A0A8H4IMS2</accession>
<protein>
    <submittedName>
        <fullName evidence="10">Mitochondrial inner membrane protease subunit protein</fullName>
    </submittedName>
</protein>
<keyword evidence="8" id="KW-1133">Transmembrane helix</keyword>
<reference evidence="10" key="1">
    <citation type="submission" date="2020-04" db="EMBL/GenBank/DDBJ databases">
        <title>Genome Assembly and Annotation of Botryosphaeria dothidea sdau 11-99, a Latent Pathogen of Apple Fruit Ring Rot in China.</title>
        <authorList>
            <person name="Yu C."/>
            <person name="Diao Y."/>
            <person name="Lu Q."/>
            <person name="Zhao J."/>
            <person name="Cui S."/>
            <person name="Peng C."/>
            <person name="He B."/>
            <person name="Liu H."/>
        </authorList>
    </citation>
    <scope>NUCLEOTIDE SEQUENCE [LARGE SCALE GENOMIC DNA]</scope>
    <source>
        <strain evidence="10">Sdau11-99</strain>
    </source>
</reference>
<dbReference type="PRINTS" id="PR00727">
    <property type="entry name" value="LEADERPTASE"/>
</dbReference>
<dbReference type="InterPro" id="IPR019533">
    <property type="entry name" value="Peptidase_S26"/>
</dbReference>
<dbReference type="Gene3D" id="2.10.109.10">
    <property type="entry name" value="Umud Fragment, subunit A"/>
    <property type="match status" value="1"/>
</dbReference>
<dbReference type="FunFam" id="2.10.109.10:FF:000015">
    <property type="entry name" value="Mitochondrial inner membrane protease subunit 1"/>
    <property type="match status" value="1"/>
</dbReference>
<dbReference type="GO" id="GO:0004252">
    <property type="term" value="F:serine-type endopeptidase activity"/>
    <property type="evidence" value="ECO:0007669"/>
    <property type="project" value="InterPro"/>
</dbReference>
<dbReference type="EMBL" id="WWBZ02000051">
    <property type="protein sequence ID" value="KAF4304052.1"/>
    <property type="molecule type" value="Genomic_DNA"/>
</dbReference>
<dbReference type="PANTHER" id="PTHR12383">
    <property type="entry name" value="PROTEASE FAMILY S26 MITOCHONDRIAL INNER MEMBRANE PROTEASE-RELATED"/>
    <property type="match status" value="1"/>
</dbReference>
<keyword evidence="4" id="KW-0496">Mitochondrion</keyword>
<keyword evidence="10" id="KW-0645">Protease</keyword>
<comment type="similarity">
    <text evidence="6">Belongs to the peptidase S26 family. IMP1 subfamily.</text>
</comment>
<evidence type="ECO:0000256" key="7">
    <source>
        <dbReference type="PIRSR" id="PIRSR600223-1"/>
    </source>
</evidence>
<sequence length="181" mass="19897">MALKRLRSRLPRFGGLPLTAGQVVFHTICGGLLTHLVFSYGFVIKPTYGASMVPTIATIGDLVLISKLHRRGRNIAVGDLVNYENPFKRGSGVIKRVVGMPGDFVLRDTPGAENSEGWMVQVPEGHCWVAGDNQAHSRDSRLHGPVPLALVRGKVVARVLPLREMGWFENTLTEPLYEDVD</sequence>
<evidence type="ECO:0000313" key="11">
    <source>
        <dbReference type="Proteomes" id="UP000572817"/>
    </source>
</evidence>
<dbReference type="AlphaFoldDB" id="A0A8H4IMS2"/>
<feature type="domain" description="Peptidase S26" evidence="9">
    <location>
        <begin position="36"/>
        <end position="105"/>
    </location>
</feature>
<dbReference type="InterPro" id="IPR052064">
    <property type="entry name" value="Mito_IMP1_subunit"/>
</dbReference>
<dbReference type="Proteomes" id="UP000572817">
    <property type="component" value="Unassembled WGS sequence"/>
</dbReference>
<dbReference type="InterPro" id="IPR036286">
    <property type="entry name" value="LexA/Signal_pep-like_sf"/>
</dbReference>
<keyword evidence="8" id="KW-0812">Transmembrane</keyword>
<evidence type="ECO:0000256" key="4">
    <source>
        <dbReference type="ARBA" id="ARBA00023128"/>
    </source>
</evidence>
<evidence type="ECO:0000259" key="9">
    <source>
        <dbReference type="Pfam" id="PF10502"/>
    </source>
</evidence>
<evidence type="ECO:0000313" key="10">
    <source>
        <dbReference type="EMBL" id="KAF4304052.1"/>
    </source>
</evidence>
<feature type="active site" evidence="7">
    <location>
        <position position="95"/>
    </location>
</feature>
<gene>
    <name evidence="10" type="ORF">GTA08_BOTSDO07979</name>
</gene>
<dbReference type="Pfam" id="PF10502">
    <property type="entry name" value="Peptidase_S26"/>
    <property type="match status" value="2"/>
</dbReference>
<feature type="domain" description="Peptidase S26" evidence="9">
    <location>
        <begin position="120"/>
        <end position="159"/>
    </location>
</feature>
<evidence type="ECO:0000256" key="8">
    <source>
        <dbReference type="SAM" id="Phobius"/>
    </source>
</evidence>
<keyword evidence="3" id="KW-0378">Hydrolase</keyword>
<feature type="transmembrane region" description="Helical" evidence="8">
    <location>
        <begin position="20"/>
        <end position="42"/>
    </location>
</feature>
<evidence type="ECO:0000256" key="6">
    <source>
        <dbReference type="ARBA" id="ARBA00038445"/>
    </source>
</evidence>
<dbReference type="GO" id="GO:0042720">
    <property type="term" value="C:mitochondrial inner membrane peptidase complex"/>
    <property type="evidence" value="ECO:0007669"/>
    <property type="project" value="TreeGrafter"/>
</dbReference>
<evidence type="ECO:0000256" key="3">
    <source>
        <dbReference type="ARBA" id="ARBA00022801"/>
    </source>
</evidence>
<proteinExistence type="inferred from homology"/>
<dbReference type="CDD" id="cd06530">
    <property type="entry name" value="S26_SPase_I"/>
    <property type="match status" value="1"/>
</dbReference>
<keyword evidence="2" id="KW-0999">Mitochondrion inner membrane</keyword>
<evidence type="ECO:0000256" key="1">
    <source>
        <dbReference type="ARBA" id="ARBA00004273"/>
    </source>
</evidence>
<feature type="active site" evidence="7">
    <location>
        <position position="51"/>
    </location>
</feature>
<dbReference type="SUPFAM" id="SSF51306">
    <property type="entry name" value="LexA/Signal peptidase"/>
    <property type="match status" value="1"/>
</dbReference>
<dbReference type="GO" id="GO:0006627">
    <property type="term" value="P:protein processing involved in protein targeting to mitochondrion"/>
    <property type="evidence" value="ECO:0007669"/>
    <property type="project" value="TreeGrafter"/>
</dbReference>
<keyword evidence="5 8" id="KW-0472">Membrane</keyword>
<keyword evidence="11" id="KW-1185">Reference proteome</keyword>
<comment type="caution">
    <text evidence="10">The sequence shown here is derived from an EMBL/GenBank/DDBJ whole genome shotgun (WGS) entry which is preliminary data.</text>
</comment>
<dbReference type="InterPro" id="IPR000223">
    <property type="entry name" value="Pept_S26A_signal_pept_1"/>
</dbReference>
<comment type="subcellular location">
    <subcellularLocation>
        <location evidence="1">Mitochondrion inner membrane</location>
    </subcellularLocation>
</comment>
<organism evidence="10 11">
    <name type="scientific">Botryosphaeria dothidea</name>
    <dbReference type="NCBI Taxonomy" id="55169"/>
    <lineage>
        <taxon>Eukaryota</taxon>
        <taxon>Fungi</taxon>
        <taxon>Dikarya</taxon>
        <taxon>Ascomycota</taxon>
        <taxon>Pezizomycotina</taxon>
        <taxon>Dothideomycetes</taxon>
        <taxon>Dothideomycetes incertae sedis</taxon>
        <taxon>Botryosphaeriales</taxon>
        <taxon>Botryosphaeriaceae</taxon>
        <taxon>Botryosphaeria</taxon>
    </lineage>
</organism>
<evidence type="ECO:0000256" key="5">
    <source>
        <dbReference type="ARBA" id="ARBA00023136"/>
    </source>
</evidence>
<dbReference type="PANTHER" id="PTHR12383:SF16">
    <property type="entry name" value="MITOCHONDRIAL INNER MEMBRANE PROTEASE SUBUNIT 1"/>
    <property type="match status" value="1"/>
</dbReference>
<name>A0A8H4IMS2_9PEZI</name>